<dbReference type="InParanoid" id="W4JYB0"/>
<proteinExistence type="predicted"/>
<dbReference type="SUPFAM" id="SSF54928">
    <property type="entry name" value="RNA-binding domain, RBD"/>
    <property type="match status" value="1"/>
</dbReference>
<dbReference type="STRING" id="747525.W4JYB0"/>
<dbReference type="HOGENOM" id="CLU_051381_0_0_1"/>
<dbReference type="InterPro" id="IPR050502">
    <property type="entry name" value="Euk_RNA-bind_prot"/>
</dbReference>
<dbReference type="AlphaFoldDB" id="W4JYB0"/>
<dbReference type="InterPro" id="IPR035979">
    <property type="entry name" value="RBD_domain_sf"/>
</dbReference>
<feature type="domain" description="RRM" evidence="3">
    <location>
        <begin position="197"/>
        <end position="281"/>
    </location>
</feature>
<dbReference type="eggNOG" id="ENOG502S8U9">
    <property type="taxonomic scope" value="Eukaryota"/>
</dbReference>
<dbReference type="InterPro" id="IPR000504">
    <property type="entry name" value="RRM_dom"/>
</dbReference>
<dbReference type="EMBL" id="KI925462">
    <property type="protein sequence ID" value="ETW77841.1"/>
    <property type="molecule type" value="Genomic_DNA"/>
</dbReference>
<organism evidence="4 5">
    <name type="scientific">Heterobasidion irregulare (strain TC 32-1)</name>
    <dbReference type="NCBI Taxonomy" id="747525"/>
    <lineage>
        <taxon>Eukaryota</taxon>
        <taxon>Fungi</taxon>
        <taxon>Dikarya</taxon>
        <taxon>Basidiomycota</taxon>
        <taxon>Agaricomycotina</taxon>
        <taxon>Agaricomycetes</taxon>
        <taxon>Russulales</taxon>
        <taxon>Bondarzewiaceae</taxon>
        <taxon>Heterobasidion</taxon>
        <taxon>Heterobasidion annosum species complex</taxon>
    </lineage>
</organism>
<evidence type="ECO:0000256" key="1">
    <source>
        <dbReference type="ARBA" id="ARBA00022884"/>
    </source>
</evidence>
<accession>W4JYB0</accession>
<evidence type="ECO:0000256" key="2">
    <source>
        <dbReference type="PROSITE-ProRule" id="PRU00176"/>
    </source>
</evidence>
<dbReference type="Proteomes" id="UP000030671">
    <property type="component" value="Unassembled WGS sequence"/>
</dbReference>
<dbReference type="KEGG" id="hir:HETIRDRAFT_238643"/>
<protein>
    <recommendedName>
        <fullName evidence="3">RRM domain-containing protein</fullName>
    </recommendedName>
</protein>
<gene>
    <name evidence="4" type="ORF">HETIRDRAFT_238643</name>
</gene>
<sequence>SGDIKSVEEQGNGRCMDVTFHSHDAARKALCMSGYTVAGIPLNVTAMTPPRPPRNFGHTKPTDTRRNLYVLGLPFDLSKLEFTELFSRYGTVSHCVILATVDNASRRRGFVVMSSNTEARTAMAALSRTEIRQLTNCSGSVIDVSWAVVQRSQGFLDGGDRAMLTDSGFQPPRDPSPEDVLEQHQPLAILQSPTGIATLLVTNLPIVLFWQAADLEPLFYPFGEVKKIERLPSSPSSSASYSPVMSVVVTYVSASSAQEAKNILHGQVYADQTLCVEFITPSGT</sequence>
<keyword evidence="1 2" id="KW-0694">RNA-binding</keyword>
<reference evidence="4 5" key="1">
    <citation type="journal article" date="2012" name="New Phytol.">
        <title>Insight into trade-off between wood decay and parasitism from the genome of a fungal forest pathogen.</title>
        <authorList>
            <person name="Olson A."/>
            <person name="Aerts A."/>
            <person name="Asiegbu F."/>
            <person name="Belbahri L."/>
            <person name="Bouzid O."/>
            <person name="Broberg A."/>
            <person name="Canback B."/>
            <person name="Coutinho P.M."/>
            <person name="Cullen D."/>
            <person name="Dalman K."/>
            <person name="Deflorio G."/>
            <person name="van Diepen L.T."/>
            <person name="Dunand C."/>
            <person name="Duplessis S."/>
            <person name="Durling M."/>
            <person name="Gonthier P."/>
            <person name="Grimwood J."/>
            <person name="Fossdal C.G."/>
            <person name="Hansson D."/>
            <person name="Henrissat B."/>
            <person name="Hietala A."/>
            <person name="Himmelstrand K."/>
            <person name="Hoffmeister D."/>
            <person name="Hogberg N."/>
            <person name="James T.Y."/>
            <person name="Karlsson M."/>
            <person name="Kohler A."/>
            <person name="Kues U."/>
            <person name="Lee Y.H."/>
            <person name="Lin Y.C."/>
            <person name="Lind M."/>
            <person name="Lindquist E."/>
            <person name="Lombard V."/>
            <person name="Lucas S."/>
            <person name="Lunden K."/>
            <person name="Morin E."/>
            <person name="Murat C."/>
            <person name="Park J."/>
            <person name="Raffaello T."/>
            <person name="Rouze P."/>
            <person name="Salamov A."/>
            <person name="Schmutz J."/>
            <person name="Solheim H."/>
            <person name="Stahlberg J."/>
            <person name="Velez H."/>
            <person name="de Vries R.P."/>
            <person name="Wiebenga A."/>
            <person name="Woodward S."/>
            <person name="Yakovlev I."/>
            <person name="Garbelotto M."/>
            <person name="Martin F."/>
            <person name="Grigoriev I.V."/>
            <person name="Stenlid J."/>
        </authorList>
    </citation>
    <scope>NUCLEOTIDE SEQUENCE [LARGE SCALE GENOMIC DNA]</scope>
    <source>
        <strain evidence="4 5">TC 32-1</strain>
    </source>
</reference>
<dbReference type="GO" id="GO:0003729">
    <property type="term" value="F:mRNA binding"/>
    <property type="evidence" value="ECO:0007669"/>
    <property type="project" value="TreeGrafter"/>
</dbReference>
<dbReference type="Pfam" id="PF00076">
    <property type="entry name" value="RRM_1"/>
    <property type="match status" value="1"/>
</dbReference>
<keyword evidence="5" id="KW-1185">Reference proteome</keyword>
<feature type="domain" description="RRM" evidence="3">
    <location>
        <begin position="66"/>
        <end position="149"/>
    </location>
</feature>
<name>W4JYB0_HETIT</name>
<dbReference type="InterPro" id="IPR012677">
    <property type="entry name" value="Nucleotide-bd_a/b_plait_sf"/>
</dbReference>
<dbReference type="GO" id="GO:0005634">
    <property type="term" value="C:nucleus"/>
    <property type="evidence" value="ECO:0007669"/>
    <property type="project" value="TreeGrafter"/>
</dbReference>
<dbReference type="CDD" id="cd00590">
    <property type="entry name" value="RRM_SF"/>
    <property type="match status" value="1"/>
</dbReference>
<dbReference type="PROSITE" id="PS50102">
    <property type="entry name" value="RRM"/>
    <property type="match status" value="2"/>
</dbReference>
<dbReference type="PANTHER" id="PTHR48025:SF1">
    <property type="entry name" value="RRM DOMAIN-CONTAINING PROTEIN"/>
    <property type="match status" value="1"/>
</dbReference>
<feature type="non-terminal residue" evidence="4">
    <location>
        <position position="1"/>
    </location>
</feature>
<dbReference type="OrthoDB" id="6159137at2759"/>
<evidence type="ECO:0000259" key="3">
    <source>
        <dbReference type="PROSITE" id="PS50102"/>
    </source>
</evidence>
<dbReference type="GeneID" id="20668811"/>
<dbReference type="RefSeq" id="XP_009549862.1">
    <property type="nucleotide sequence ID" value="XM_009551567.1"/>
</dbReference>
<dbReference type="SMART" id="SM00360">
    <property type="entry name" value="RRM"/>
    <property type="match status" value="2"/>
</dbReference>
<evidence type="ECO:0000313" key="5">
    <source>
        <dbReference type="Proteomes" id="UP000030671"/>
    </source>
</evidence>
<dbReference type="Gene3D" id="3.30.70.330">
    <property type="match status" value="2"/>
</dbReference>
<dbReference type="PANTHER" id="PTHR48025">
    <property type="entry name" value="OS02G0815200 PROTEIN"/>
    <property type="match status" value="1"/>
</dbReference>
<feature type="non-terminal residue" evidence="4">
    <location>
        <position position="284"/>
    </location>
</feature>
<evidence type="ECO:0000313" key="4">
    <source>
        <dbReference type="EMBL" id="ETW77841.1"/>
    </source>
</evidence>